<dbReference type="STRING" id="519424.AZF04_11855"/>
<feature type="transmembrane region" description="Helical" evidence="1">
    <location>
        <begin position="6"/>
        <end position="26"/>
    </location>
</feature>
<reference evidence="2" key="1">
    <citation type="submission" date="2016-02" db="EMBL/GenBank/DDBJ databases">
        <title>Genome sequence of Bacillus trypoxylicola KCTC 13244(T).</title>
        <authorList>
            <person name="Jeong H."/>
            <person name="Park S.-H."/>
            <person name="Choi S.-K."/>
        </authorList>
    </citation>
    <scope>NUCLEOTIDE SEQUENCE [LARGE SCALE GENOMIC DNA]</scope>
    <source>
        <strain evidence="2">KCTC 13244</strain>
    </source>
</reference>
<dbReference type="OrthoDB" id="9789943at2"/>
<proteinExistence type="predicted"/>
<sequence>MAIPSFIIILSLIVFVQVVIYSKWALSKMHYSRYINQPKVFEGQKTVMTEEISNYKLLPLPWIRLESRMHPNLRFGSQENLNVVGDQFHRSLFTLAPFQKIKRRHQVTCMKRGFYSLPTVTMTSGDLLGISQNFKTIHVDCEIIVYPKLLKMSELPLPSSSWQGDTIVKRWIIEDPFIVSGVRRYGTNDTMKQVNWKATVRTGELQVNKRDFTANYDFLLYINFDQEEENWNQERYEQQLEKAISYAATLATFMINNGLAVGLYCNSYVTEGAESVRNKRKPIRIKPLKGKVHLQALYEQLARLQLAPSVTFGQLLEQDVQSRLNGQDILIITPQLNDKANIQIEQLKRLRNKVHTMWIEEKNYQKRA</sequence>
<dbReference type="Proteomes" id="UP000075806">
    <property type="component" value="Unassembled WGS sequence"/>
</dbReference>
<name>A0A161PXV5_9BACI</name>
<gene>
    <name evidence="2" type="ORF">AZF04_11855</name>
</gene>
<keyword evidence="1" id="KW-1133">Transmembrane helix</keyword>
<evidence type="ECO:0000313" key="2">
    <source>
        <dbReference type="EMBL" id="KYG27082.1"/>
    </source>
</evidence>
<keyword evidence="1" id="KW-0812">Transmembrane</keyword>
<comment type="caution">
    <text evidence="2">The sequence shown here is derived from an EMBL/GenBank/DDBJ whole genome shotgun (WGS) entry which is preliminary data.</text>
</comment>
<accession>A0A161PXV5</accession>
<protein>
    <submittedName>
        <fullName evidence="2">Uncharacterized protein</fullName>
    </submittedName>
</protein>
<dbReference type="PANTHER" id="PTHR34351">
    <property type="entry name" value="SLR1927 PROTEIN-RELATED"/>
    <property type="match status" value="1"/>
</dbReference>
<evidence type="ECO:0000256" key="1">
    <source>
        <dbReference type="SAM" id="Phobius"/>
    </source>
</evidence>
<keyword evidence="3" id="KW-1185">Reference proteome</keyword>
<dbReference type="AlphaFoldDB" id="A0A161PXV5"/>
<evidence type="ECO:0000313" key="3">
    <source>
        <dbReference type="Proteomes" id="UP000075806"/>
    </source>
</evidence>
<organism evidence="2 3">
    <name type="scientific">Alkalihalobacillus trypoxylicola</name>
    <dbReference type="NCBI Taxonomy" id="519424"/>
    <lineage>
        <taxon>Bacteria</taxon>
        <taxon>Bacillati</taxon>
        <taxon>Bacillota</taxon>
        <taxon>Bacilli</taxon>
        <taxon>Bacillales</taxon>
        <taxon>Bacillaceae</taxon>
        <taxon>Alkalihalobacillus</taxon>
    </lineage>
</organism>
<keyword evidence="1" id="KW-0472">Membrane</keyword>
<dbReference type="PANTHER" id="PTHR34351:SF2">
    <property type="entry name" value="DUF58 DOMAIN-CONTAINING PROTEIN"/>
    <property type="match status" value="1"/>
</dbReference>
<dbReference type="EMBL" id="LTAO01000037">
    <property type="protein sequence ID" value="KYG27082.1"/>
    <property type="molecule type" value="Genomic_DNA"/>
</dbReference>